<evidence type="ECO:0000256" key="2">
    <source>
        <dbReference type="ARBA" id="ARBA00022801"/>
    </source>
</evidence>
<dbReference type="InterPro" id="IPR003697">
    <property type="entry name" value="Maf-like"/>
</dbReference>
<comment type="subcellular location">
    <subcellularLocation>
        <location evidence="4">Cytoplasm</location>
    </subcellularLocation>
</comment>
<comment type="catalytic activity">
    <reaction evidence="4">
        <text>UTP + H2O = UMP + diphosphate + H(+)</text>
        <dbReference type="Rhea" id="RHEA:29395"/>
        <dbReference type="ChEBI" id="CHEBI:15377"/>
        <dbReference type="ChEBI" id="CHEBI:15378"/>
        <dbReference type="ChEBI" id="CHEBI:33019"/>
        <dbReference type="ChEBI" id="CHEBI:46398"/>
        <dbReference type="ChEBI" id="CHEBI:57865"/>
        <dbReference type="EC" id="3.6.1.9"/>
    </reaction>
</comment>
<comment type="cofactor">
    <cofactor evidence="1 4">
        <name>a divalent metal cation</name>
        <dbReference type="ChEBI" id="CHEBI:60240"/>
    </cofactor>
</comment>
<dbReference type="PANTHER" id="PTHR43213">
    <property type="entry name" value="BIFUNCTIONAL DTTP/UTP PYROPHOSPHATASE/METHYLTRANSFERASE PROTEIN-RELATED"/>
    <property type="match status" value="1"/>
</dbReference>
<comment type="catalytic activity">
    <reaction evidence="4">
        <text>dTTP + H2O = dTMP + diphosphate + H(+)</text>
        <dbReference type="Rhea" id="RHEA:28534"/>
        <dbReference type="ChEBI" id="CHEBI:15377"/>
        <dbReference type="ChEBI" id="CHEBI:15378"/>
        <dbReference type="ChEBI" id="CHEBI:33019"/>
        <dbReference type="ChEBI" id="CHEBI:37568"/>
        <dbReference type="ChEBI" id="CHEBI:63528"/>
        <dbReference type="EC" id="3.6.1.9"/>
    </reaction>
</comment>
<dbReference type="Proteomes" id="UP001304671">
    <property type="component" value="Unassembled WGS sequence"/>
</dbReference>
<dbReference type="EMBL" id="JAYFUL010000041">
    <property type="protein sequence ID" value="MEA5259959.1"/>
    <property type="molecule type" value="Genomic_DNA"/>
</dbReference>
<gene>
    <name evidence="5" type="ORF">VB264_19330</name>
</gene>
<evidence type="ECO:0000256" key="1">
    <source>
        <dbReference type="ARBA" id="ARBA00001968"/>
    </source>
</evidence>
<feature type="active site" description="Proton acceptor" evidence="4">
    <location>
        <position position="73"/>
    </location>
</feature>
<comment type="similarity">
    <text evidence="4">Belongs to the Maf family. YhdE subfamily.</text>
</comment>
<reference evidence="5 6" key="1">
    <citation type="submission" date="2023-12" db="EMBL/GenBank/DDBJ databases">
        <title>Novel species of the genus Arcicella isolated from rivers.</title>
        <authorList>
            <person name="Lu H."/>
        </authorList>
    </citation>
    <scope>NUCLEOTIDE SEQUENCE [LARGE SCALE GENOMIC DNA]</scope>
    <source>
        <strain evidence="5 6">LMG 21963</strain>
    </source>
</reference>
<sequence>MLQLTKPLMLASNSPRRQQLLRDAGFEFTVRVKDTNEDFPATMPPTEVPAFLALKKAEAFRQELDNQIILTADTIVVVDDEILNKPQDATEARLMLKKLSGRQHQVITGVCVMTKESTQNFIDVANVFFRELTNQEIEYYIKTCKPFDKAGAYGVQDFIGMVGIPRMEGSYFTVMGLPVHRVYDALKPFFVID</sequence>
<name>A0ABU5QTB8_9BACT</name>
<dbReference type="Gene3D" id="3.90.950.10">
    <property type="match status" value="1"/>
</dbReference>
<dbReference type="CDD" id="cd00555">
    <property type="entry name" value="Maf"/>
    <property type="match status" value="1"/>
</dbReference>
<keyword evidence="4" id="KW-0963">Cytoplasm</keyword>
<comment type="caution">
    <text evidence="4">Lacks conserved residue(s) required for the propagation of feature annotation.</text>
</comment>
<comment type="function">
    <text evidence="4">Nucleoside triphosphate pyrophosphatase that hydrolyzes dTTP and UTP. May have a dual role in cell division arrest and in preventing the incorporation of modified nucleotides into cellular nucleic acids.</text>
</comment>
<protein>
    <recommendedName>
        <fullName evidence="4">dTTP/UTP pyrophosphatase</fullName>
        <shortName evidence="4">dTTPase/UTPase</shortName>
        <ecNumber evidence="4">3.6.1.9</ecNumber>
    </recommendedName>
    <alternativeName>
        <fullName evidence="4">Nucleoside triphosphate pyrophosphatase</fullName>
    </alternativeName>
    <alternativeName>
        <fullName evidence="4">Nucleotide pyrophosphatase</fullName>
        <shortName evidence="4">Nucleotide PPase</shortName>
    </alternativeName>
</protein>
<comment type="caution">
    <text evidence="5">The sequence shown here is derived from an EMBL/GenBank/DDBJ whole genome shotgun (WGS) entry which is preliminary data.</text>
</comment>
<dbReference type="NCBIfam" id="TIGR00172">
    <property type="entry name" value="maf"/>
    <property type="match status" value="1"/>
</dbReference>
<proteinExistence type="inferred from homology"/>
<dbReference type="InterPro" id="IPR029001">
    <property type="entry name" value="ITPase-like_fam"/>
</dbReference>
<feature type="site" description="Important for substrate specificity" evidence="4">
    <location>
        <position position="16"/>
    </location>
</feature>
<dbReference type="PANTHER" id="PTHR43213:SF5">
    <property type="entry name" value="BIFUNCTIONAL DTTP_UTP PYROPHOSPHATASE_METHYLTRANSFERASE PROTEIN-RELATED"/>
    <property type="match status" value="1"/>
</dbReference>
<dbReference type="Pfam" id="PF02545">
    <property type="entry name" value="Maf"/>
    <property type="match status" value="1"/>
</dbReference>
<dbReference type="EC" id="3.6.1.9" evidence="4"/>
<dbReference type="RefSeq" id="WP_323252039.1">
    <property type="nucleotide sequence ID" value="NZ_JAYFUL010000041.1"/>
</dbReference>
<evidence type="ECO:0000256" key="4">
    <source>
        <dbReference type="HAMAP-Rule" id="MF_00528"/>
    </source>
</evidence>
<organism evidence="5 6">
    <name type="scientific">Arcicella aquatica</name>
    <dbReference type="NCBI Taxonomy" id="217141"/>
    <lineage>
        <taxon>Bacteria</taxon>
        <taxon>Pseudomonadati</taxon>
        <taxon>Bacteroidota</taxon>
        <taxon>Cytophagia</taxon>
        <taxon>Cytophagales</taxon>
        <taxon>Flectobacillaceae</taxon>
        <taxon>Arcicella</taxon>
    </lineage>
</organism>
<dbReference type="SUPFAM" id="SSF52972">
    <property type="entry name" value="ITPase-like"/>
    <property type="match status" value="1"/>
</dbReference>
<keyword evidence="2 4" id="KW-0378">Hydrolase</keyword>
<feature type="site" description="Important for substrate specificity" evidence="4">
    <location>
        <position position="74"/>
    </location>
</feature>
<evidence type="ECO:0000256" key="3">
    <source>
        <dbReference type="ARBA" id="ARBA00023080"/>
    </source>
</evidence>
<keyword evidence="3 4" id="KW-0546">Nucleotide metabolism</keyword>
<dbReference type="PIRSF" id="PIRSF006305">
    <property type="entry name" value="Maf"/>
    <property type="match status" value="1"/>
</dbReference>
<keyword evidence="6" id="KW-1185">Reference proteome</keyword>
<evidence type="ECO:0000313" key="5">
    <source>
        <dbReference type="EMBL" id="MEA5259959.1"/>
    </source>
</evidence>
<dbReference type="HAMAP" id="MF_00528">
    <property type="entry name" value="Maf"/>
    <property type="match status" value="1"/>
</dbReference>
<accession>A0ABU5QTB8</accession>
<evidence type="ECO:0000313" key="6">
    <source>
        <dbReference type="Proteomes" id="UP001304671"/>
    </source>
</evidence>
<feature type="site" description="Important for substrate specificity" evidence="4">
    <location>
        <position position="156"/>
    </location>
</feature>